<name>A0ABW4HRF2_9BACI</name>
<gene>
    <name evidence="2" type="ORF">ACFSBH_08630</name>
</gene>
<organism evidence="2 3">
    <name type="scientific">Oceanobacillus luteolus</name>
    <dbReference type="NCBI Taxonomy" id="1274358"/>
    <lineage>
        <taxon>Bacteria</taxon>
        <taxon>Bacillati</taxon>
        <taxon>Bacillota</taxon>
        <taxon>Bacilli</taxon>
        <taxon>Bacillales</taxon>
        <taxon>Bacillaceae</taxon>
        <taxon>Oceanobacillus</taxon>
    </lineage>
</organism>
<feature type="region of interest" description="Disordered" evidence="1">
    <location>
        <begin position="65"/>
        <end position="100"/>
    </location>
</feature>
<evidence type="ECO:0000313" key="3">
    <source>
        <dbReference type="Proteomes" id="UP001597221"/>
    </source>
</evidence>
<comment type="caution">
    <text evidence="2">The sequence shown here is derived from an EMBL/GenBank/DDBJ whole genome shotgun (WGS) entry which is preliminary data.</text>
</comment>
<dbReference type="RefSeq" id="WP_251510718.1">
    <property type="nucleotide sequence ID" value="NZ_JAMBON010000001.1"/>
</dbReference>
<dbReference type="Pfam" id="PF19610">
    <property type="entry name" value="DUF6115"/>
    <property type="match status" value="1"/>
</dbReference>
<dbReference type="Proteomes" id="UP001597221">
    <property type="component" value="Unassembled WGS sequence"/>
</dbReference>
<reference evidence="3" key="1">
    <citation type="journal article" date="2019" name="Int. J. Syst. Evol. Microbiol.">
        <title>The Global Catalogue of Microorganisms (GCM) 10K type strain sequencing project: providing services to taxonomists for standard genome sequencing and annotation.</title>
        <authorList>
            <consortium name="The Broad Institute Genomics Platform"/>
            <consortium name="The Broad Institute Genome Sequencing Center for Infectious Disease"/>
            <person name="Wu L."/>
            <person name="Ma J."/>
        </authorList>
    </citation>
    <scope>NUCLEOTIDE SEQUENCE [LARGE SCALE GENOMIC DNA]</scope>
    <source>
        <strain evidence="3">CGMCC 1.12376</strain>
    </source>
</reference>
<accession>A0ABW4HRF2</accession>
<dbReference type="EMBL" id="JBHUDE010000040">
    <property type="protein sequence ID" value="MFD1607717.1"/>
    <property type="molecule type" value="Genomic_DNA"/>
</dbReference>
<proteinExistence type="predicted"/>
<protein>
    <submittedName>
        <fullName evidence="2">DUF6115 domain-containing protein</fullName>
    </submittedName>
</protein>
<dbReference type="InterPro" id="IPR046118">
    <property type="entry name" value="DUF6115"/>
</dbReference>
<sequence length="151" mass="16949">MVSFLLIISFLLHLITLAAIFQLVKKIPASESDTASDEIVQALERSLAEIKEENNRLQALLDHKEPVSEKKIQSKIKKESTSDKQRVPVKNEKPQDDIDRLLGTDSGYKVEASLESRVLQLYAAGKNVEEIAKTLNCGKTEAELIIKLYNQ</sequence>
<evidence type="ECO:0000313" key="2">
    <source>
        <dbReference type="EMBL" id="MFD1607717.1"/>
    </source>
</evidence>
<keyword evidence="3" id="KW-1185">Reference proteome</keyword>
<evidence type="ECO:0000256" key="1">
    <source>
        <dbReference type="SAM" id="MobiDB-lite"/>
    </source>
</evidence>